<sequence length="282" mass="33264">MYRLLSIEFQKIFKNRISKILVIIYFSLLLLLFLISNIEFELFGIPIRIADQGIFNFPFIWHFNTYVADYFKIFFAVVIVSMMANEYTYGTLKQNLIDGFTKKEVILSKFLSIIVFSFISTILVFAITLFLGLRFSSYDEPSIIFSQLEYVLGYFIKLVAFFSFCLFLSVLIKRSAFALGFLIFWYIFEFLSHGIIKYVFLKEKEKTDTLVDKIYDFFPFESMSNIVVEPYTRVNFIKTIGTQVGMGNLKDYSVHFSSILIVLCWIFIFIFSSYQLLKRRDL</sequence>
<evidence type="ECO:0000256" key="1">
    <source>
        <dbReference type="SAM" id="Phobius"/>
    </source>
</evidence>
<dbReference type="RefSeq" id="WP_072784969.1">
    <property type="nucleotide sequence ID" value="NZ_CP045292.1"/>
</dbReference>
<organism evidence="2 3">
    <name type="scientific">Flavobacterium haoranii</name>
    <dbReference type="NCBI Taxonomy" id="683124"/>
    <lineage>
        <taxon>Bacteria</taxon>
        <taxon>Pseudomonadati</taxon>
        <taxon>Bacteroidota</taxon>
        <taxon>Flavobacteriia</taxon>
        <taxon>Flavobacteriales</taxon>
        <taxon>Flavobacteriaceae</taxon>
        <taxon>Flavobacterium</taxon>
    </lineage>
</organism>
<protein>
    <submittedName>
        <fullName evidence="2">ABC-2 family transporter protein</fullName>
    </submittedName>
</protein>
<dbReference type="Pfam" id="PF12679">
    <property type="entry name" value="ABC2_membrane_2"/>
    <property type="match status" value="1"/>
</dbReference>
<dbReference type="STRING" id="683124.SAMN05444337_2196"/>
<feature type="transmembrane region" description="Helical" evidence="1">
    <location>
        <begin position="20"/>
        <end position="38"/>
    </location>
</feature>
<dbReference type="AlphaFoldDB" id="A0A1M6K6B8"/>
<keyword evidence="1" id="KW-0472">Membrane</keyword>
<feature type="transmembrane region" description="Helical" evidence="1">
    <location>
        <begin position="110"/>
        <end position="131"/>
    </location>
</feature>
<dbReference type="Proteomes" id="UP000184232">
    <property type="component" value="Unassembled WGS sequence"/>
</dbReference>
<dbReference type="OrthoDB" id="1452202at2"/>
<keyword evidence="1" id="KW-1133">Transmembrane helix</keyword>
<evidence type="ECO:0000313" key="2">
    <source>
        <dbReference type="EMBL" id="SHJ54465.1"/>
    </source>
</evidence>
<dbReference type="PANTHER" id="PTHR37305">
    <property type="entry name" value="INTEGRAL MEMBRANE PROTEIN-RELATED"/>
    <property type="match status" value="1"/>
</dbReference>
<dbReference type="GO" id="GO:0005886">
    <property type="term" value="C:plasma membrane"/>
    <property type="evidence" value="ECO:0007669"/>
    <property type="project" value="UniProtKB-SubCell"/>
</dbReference>
<reference evidence="2 3" key="1">
    <citation type="submission" date="2016-11" db="EMBL/GenBank/DDBJ databases">
        <authorList>
            <person name="Jaros S."/>
            <person name="Januszkiewicz K."/>
            <person name="Wedrychowicz H."/>
        </authorList>
    </citation>
    <scope>NUCLEOTIDE SEQUENCE [LARGE SCALE GENOMIC DNA]</scope>
    <source>
        <strain evidence="2 3">DSM 22807</strain>
    </source>
</reference>
<dbReference type="EMBL" id="FQZH01000004">
    <property type="protein sequence ID" value="SHJ54465.1"/>
    <property type="molecule type" value="Genomic_DNA"/>
</dbReference>
<name>A0A1M6K6B8_9FLAO</name>
<dbReference type="PANTHER" id="PTHR37305:SF1">
    <property type="entry name" value="MEMBRANE PROTEIN"/>
    <property type="match status" value="1"/>
</dbReference>
<dbReference type="GO" id="GO:0140359">
    <property type="term" value="F:ABC-type transporter activity"/>
    <property type="evidence" value="ECO:0007669"/>
    <property type="project" value="InterPro"/>
</dbReference>
<feature type="transmembrane region" description="Helical" evidence="1">
    <location>
        <begin position="151"/>
        <end position="172"/>
    </location>
</feature>
<gene>
    <name evidence="2" type="ORF">SAMN05444337_2196</name>
</gene>
<feature type="transmembrane region" description="Helical" evidence="1">
    <location>
        <begin position="256"/>
        <end position="277"/>
    </location>
</feature>
<keyword evidence="3" id="KW-1185">Reference proteome</keyword>
<evidence type="ECO:0000313" key="3">
    <source>
        <dbReference type="Proteomes" id="UP000184232"/>
    </source>
</evidence>
<feature type="transmembrane region" description="Helical" evidence="1">
    <location>
        <begin position="179"/>
        <end position="200"/>
    </location>
</feature>
<proteinExistence type="predicted"/>
<accession>A0A1M6K6B8</accession>
<keyword evidence="1" id="KW-0812">Transmembrane</keyword>